<dbReference type="RefSeq" id="WP_344684670.1">
    <property type="nucleotide sequence ID" value="NZ_BAAAUX010000024.1"/>
</dbReference>
<accession>A0ABN3VLD8</accession>
<comment type="caution">
    <text evidence="1">The sequence shown here is derived from an EMBL/GenBank/DDBJ whole genome shotgun (WGS) entry which is preliminary data.</text>
</comment>
<keyword evidence="2" id="KW-1185">Reference proteome</keyword>
<proteinExistence type="predicted"/>
<evidence type="ECO:0000313" key="2">
    <source>
        <dbReference type="Proteomes" id="UP001500979"/>
    </source>
</evidence>
<name>A0ABN3VLD8_9PSEU</name>
<evidence type="ECO:0000313" key="1">
    <source>
        <dbReference type="EMBL" id="GAA2813002.1"/>
    </source>
</evidence>
<reference evidence="1 2" key="1">
    <citation type="journal article" date="2019" name="Int. J. Syst. Evol. Microbiol.">
        <title>The Global Catalogue of Microorganisms (GCM) 10K type strain sequencing project: providing services to taxonomists for standard genome sequencing and annotation.</title>
        <authorList>
            <consortium name="The Broad Institute Genomics Platform"/>
            <consortium name="The Broad Institute Genome Sequencing Center for Infectious Disease"/>
            <person name="Wu L."/>
            <person name="Ma J."/>
        </authorList>
    </citation>
    <scope>NUCLEOTIDE SEQUENCE [LARGE SCALE GENOMIC DNA]</scope>
    <source>
        <strain evidence="1 2">JCM 9383</strain>
    </source>
</reference>
<dbReference type="EMBL" id="BAAAUX010000024">
    <property type="protein sequence ID" value="GAA2813002.1"/>
    <property type="molecule type" value="Genomic_DNA"/>
</dbReference>
<gene>
    <name evidence="1" type="ORF">GCM10010470_55540</name>
</gene>
<sequence length="66" mass="7493">MSHFAYEQSQQAARDYDFDTLVMAAIRRADSTNAEILWRVFPEIADELQQRYDAPGGFLPGEAGVR</sequence>
<dbReference type="Proteomes" id="UP001500979">
    <property type="component" value="Unassembled WGS sequence"/>
</dbReference>
<organism evidence="1 2">
    <name type="scientific">Saccharopolyspora taberi</name>
    <dbReference type="NCBI Taxonomy" id="60895"/>
    <lineage>
        <taxon>Bacteria</taxon>
        <taxon>Bacillati</taxon>
        <taxon>Actinomycetota</taxon>
        <taxon>Actinomycetes</taxon>
        <taxon>Pseudonocardiales</taxon>
        <taxon>Pseudonocardiaceae</taxon>
        <taxon>Saccharopolyspora</taxon>
    </lineage>
</organism>
<protein>
    <submittedName>
        <fullName evidence="1">Uncharacterized protein</fullName>
    </submittedName>
</protein>